<organism evidence="3 4">
    <name type="scientific">Streptomyces swartbergensis</name>
    <dbReference type="NCBI Taxonomy" id="487165"/>
    <lineage>
        <taxon>Bacteria</taxon>
        <taxon>Bacillati</taxon>
        <taxon>Actinomycetota</taxon>
        <taxon>Actinomycetes</taxon>
        <taxon>Kitasatosporales</taxon>
        <taxon>Streptomycetaceae</taxon>
        <taxon>Streptomyces</taxon>
    </lineage>
</organism>
<feature type="transmembrane region" description="Helical" evidence="2">
    <location>
        <begin position="165"/>
        <end position="189"/>
    </location>
</feature>
<feature type="region of interest" description="Disordered" evidence="1">
    <location>
        <begin position="229"/>
        <end position="252"/>
    </location>
</feature>
<feature type="transmembrane region" description="Helical" evidence="2">
    <location>
        <begin position="85"/>
        <end position="106"/>
    </location>
</feature>
<feature type="transmembrane region" description="Helical" evidence="2">
    <location>
        <begin position="195"/>
        <end position="217"/>
    </location>
</feature>
<feature type="transmembrane region" description="Helical" evidence="2">
    <location>
        <begin position="136"/>
        <end position="158"/>
    </location>
</feature>
<dbReference type="Proteomes" id="UP000195105">
    <property type="component" value="Unassembled WGS sequence"/>
</dbReference>
<evidence type="ECO:0000313" key="4">
    <source>
        <dbReference type="Proteomes" id="UP000195105"/>
    </source>
</evidence>
<keyword evidence="2" id="KW-0472">Membrane</keyword>
<sequence length="252" mass="26032">MVSTRRTAVVAGVLFLVTEVTAIGGLALYGPVLQDADYVVGPGADTGVFLGALFELVLAAAVVGTGVVLFPVLKKHNEGAALGYVCARLLEAAVIIVGIISVLSVVKLRTEFEGAADSDAASLVTAGKTLVAIHDWTFLMGPNFILGANSLLLAWLMYRAGLVPQFIAVLGLVGGALICASATGVMFGLYEQISVAGSVAAIPVFAWEVSLAVWLIAKGFKPAALLDEGSDEKSQLPGDAREIEESRYPVAG</sequence>
<dbReference type="EMBL" id="NGFN01000131">
    <property type="protein sequence ID" value="OUD01233.1"/>
    <property type="molecule type" value="Genomic_DNA"/>
</dbReference>
<keyword evidence="2" id="KW-1133">Transmembrane helix</keyword>
<dbReference type="InterPro" id="IPR025495">
    <property type="entry name" value="DUF4386"/>
</dbReference>
<comment type="caution">
    <text evidence="3">The sequence shown here is derived from an EMBL/GenBank/DDBJ whole genome shotgun (WGS) entry which is preliminary data.</text>
</comment>
<keyword evidence="4" id="KW-1185">Reference proteome</keyword>
<evidence type="ECO:0008006" key="5">
    <source>
        <dbReference type="Google" id="ProtNLM"/>
    </source>
</evidence>
<proteinExistence type="predicted"/>
<evidence type="ECO:0000256" key="2">
    <source>
        <dbReference type="SAM" id="Phobius"/>
    </source>
</evidence>
<dbReference type="Pfam" id="PF14329">
    <property type="entry name" value="DUF4386"/>
    <property type="match status" value="1"/>
</dbReference>
<protein>
    <recommendedName>
        <fullName evidence="5">DUF4386 domain-containing protein</fullName>
    </recommendedName>
</protein>
<dbReference type="AlphaFoldDB" id="A0A243S1S3"/>
<reference evidence="3 4" key="1">
    <citation type="submission" date="2017-05" db="EMBL/GenBank/DDBJ databases">
        <title>Biotechnological potential of actinobacteria isolated from South African environments.</title>
        <authorList>
            <person name="Le Roes-Hill M."/>
            <person name="Prins A."/>
            <person name="Durrell K.A."/>
        </authorList>
    </citation>
    <scope>NUCLEOTIDE SEQUENCE [LARGE SCALE GENOMIC DNA]</scope>
    <source>
        <strain evidence="3 4">HMC13</strain>
    </source>
</reference>
<name>A0A243S1S3_9ACTN</name>
<feature type="compositionally biased region" description="Basic and acidic residues" evidence="1">
    <location>
        <begin position="231"/>
        <end position="252"/>
    </location>
</feature>
<gene>
    <name evidence="3" type="ORF">CA983_21355</name>
</gene>
<dbReference type="RefSeq" id="WP_086602520.1">
    <property type="nucleotide sequence ID" value="NZ_NGFN01000131.1"/>
</dbReference>
<evidence type="ECO:0000256" key="1">
    <source>
        <dbReference type="SAM" id="MobiDB-lite"/>
    </source>
</evidence>
<accession>A0A243S1S3</accession>
<evidence type="ECO:0000313" key="3">
    <source>
        <dbReference type="EMBL" id="OUD01233.1"/>
    </source>
</evidence>
<feature type="transmembrane region" description="Helical" evidence="2">
    <location>
        <begin position="46"/>
        <end position="73"/>
    </location>
</feature>
<keyword evidence="2" id="KW-0812">Transmembrane</keyword>